<accession>A0A9D1NEK9</accession>
<evidence type="ECO:0000313" key="5">
    <source>
        <dbReference type="Proteomes" id="UP000886861"/>
    </source>
</evidence>
<gene>
    <name evidence="4" type="ORF">IAA62_04010</name>
</gene>
<dbReference type="Proteomes" id="UP000886861">
    <property type="component" value="Unassembled WGS sequence"/>
</dbReference>
<dbReference type="PANTHER" id="PTHR20953:SF3">
    <property type="entry name" value="P-LOOP CONTAINING NUCLEOSIDE TRIPHOSPHATE HYDROLASES SUPERFAMILY PROTEIN"/>
    <property type="match status" value="1"/>
</dbReference>
<dbReference type="PANTHER" id="PTHR20953">
    <property type="entry name" value="KINASE-RELATED"/>
    <property type="match status" value="1"/>
</dbReference>
<feature type="domain" description="Stage III sporulation protein AA AAA+ ATPase" evidence="3">
    <location>
        <begin position="14"/>
        <end position="297"/>
    </location>
</feature>
<protein>
    <submittedName>
        <fullName evidence="4">Stage III sporulation protein AA</fullName>
    </submittedName>
</protein>
<evidence type="ECO:0000313" key="4">
    <source>
        <dbReference type="EMBL" id="HIV01697.1"/>
    </source>
</evidence>
<dbReference type="InterPro" id="IPR045735">
    <property type="entry name" value="Spore_III_AA_AAA+_ATPase"/>
</dbReference>
<dbReference type="GO" id="GO:0005524">
    <property type="term" value="F:ATP binding"/>
    <property type="evidence" value="ECO:0007669"/>
    <property type="project" value="UniProtKB-KW"/>
</dbReference>
<reference evidence="4" key="1">
    <citation type="submission" date="2020-10" db="EMBL/GenBank/DDBJ databases">
        <authorList>
            <person name="Gilroy R."/>
        </authorList>
    </citation>
    <scope>NUCLEOTIDE SEQUENCE</scope>
    <source>
        <strain evidence="4">CHK186-9395</strain>
    </source>
</reference>
<dbReference type="Gene3D" id="3.40.50.300">
    <property type="entry name" value="P-loop containing nucleotide triphosphate hydrolases"/>
    <property type="match status" value="1"/>
</dbReference>
<keyword evidence="1" id="KW-0547">Nucleotide-binding</keyword>
<comment type="caution">
    <text evidence="4">The sequence shown here is derived from an EMBL/GenBank/DDBJ whole genome shotgun (WGS) entry which is preliminary data.</text>
</comment>
<keyword evidence="2" id="KW-0067">ATP-binding</keyword>
<evidence type="ECO:0000256" key="2">
    <source>
        <dbReference type="ARBA" id="ARBA00022840"/>
    </source>
</evidence>
<proteinExistence type="predicted"/>
<dbReference type="SUPFAM" id="SSF52540">
    <property type="entry name" value="P-loop containing nucleoside triphosphate hydrolases"/>
    <property type="match status" value="1"/>
</dbReference>
<dbReference type="Pfam" id="PF19568">
    <property type="entry name" value="Spore_III_AA"/>
    <property type="match status" value="1"/>
</dbReference>
<name>A0A9D1NEK9_9FIRM</name>
<dbReference type="AlphaFoldDB" id="A0A9D1NEK9"/>
<evidence type="ECO:0000256" key="1">
    <source>
        <dbReference type="ARBA" id="ARBA00022741"/>
    </source>
</evidence>
<sequence length="302" mass="33503">MLGDVLGDKLYTIITTKFNYGNLNELRLRMDKPIVAFVKGQAYFLGENGLVTSESSALIATKQMIEDIIFRASEFSVYSINEELKKGFIVLKGGERLGISGTLVVENGEIKTLNNFTSINIRIPHEIKNCSLDAFSFLVDEEGVKNTLIISPPGAGKTTFIRDFVNQLSIRNLSYNVLIIDERGEIAGDKMELNVGKFADVLSFSDKKTGFMQGIRAMNPHIIVTDEIGGEEDIKAVKYAGNCGVKIIATIHAGNLEELKAKEGFQDLKNTFDRYVLLSKRNGPGTIEGVYNENFSRLAVWR</sequence>
<organism evidence="4 5">
    <name type="scientific">Candidatus Caccopulliclostridium gallistercoris</name>
    <dbReference type="NCBI Taxonomy" id="2840719"/>
    <lineage>
        <taxon>Bacteria</taxon>
        <taxon>Bacillati</taxon>
        <taxon>Bacillota</taxon>
        <taxon>Clostridia</taxon>
        <taxon>Candidatus Caccopulliclostridium</taxon>
    </lineage>
</organism>
<dbReference type="InterPro" id="IPR027417">
    <property type="entry name" value="P-loop_NTPase"/>
</dbReference>
<evidence type="ECO:0000259" key="3">
    <source>
        <dbReference type="Pfam" id="PF19568"/>
    </source>
</evidence>
<dbReference type="EMBL" id="DVOJ01000014">
    <property type="protein sequence ID" value="HIV01697.1"/>
    <property type="molecule type" value="Genomic_DNA"/>
</dbReference>
<reference evidence="4" key="2">
    <citation type="journal article" date="2021" name="PeerJ">
        <title>Extensive microbial diversity within the chicken gut microbiome revealed by metagenomics and culture.</title>
        <authorList>
            <person name="Gilroy R."/>
            <person name="Ravi A."/>
            <person name="Getino M."/>
            <person name="Pursley I."/>
            <person name="Horton D.L."/>
            <person name="Alikhan N.F."/>
            <person name="Baker D."/>
            <person name="Gharbi K."/>
            <person name="Hall N."/>
            <person name="Watson M."/>
            <person name="Adriaenssens E.M."/>
            <person name="Foster-Nyarko E."/>
            <person name="Jarju S."/>
            <person name="Secka A."/>
            <person name="Antonio M."/>
            <person name="Oren A."/>
            <person name="Chaudhuri R.R."/>
            <person name="La Ragione R."/>
            <person name="Hildebrand F."/>
            <person name="Pallen M.J."/>
        </authorList>
    </citation>
    <scope>NUCLEOTIDE SEQUENCE</scope>
    <source>
        <strain evidence="4">CHK186-9395</strain>
    </source>
</reference>